<feature type="compositionally biased region" description="Polar residues" evidence="1">
    <location>
        <begin position="117"/>
        <end position="127"/>
    </location>
</feature>
<gene>
    <name evidence="4" type="primary">Aste57867_11054</name>
    <name evidence="3" type="ORF">As57867_011012</name>
    <name evidence="4" type="ORF">ASTE57867_11054</name>
</gene>
<feature type="region of interest" description="Disordered" evidence="1">
    <location>
        <begin position="501"/>
        <end position="562"/>
    </location>
</feature>
<dbReference type="InterPro" id="IPR001194">
    <property type="entry name" value="cDENN_dom"/>
</dbReference>
<protein>
    <submittedName>
        <fullName evidence="4">Aste57867_11054 protein</fullName>
    </submittedName>
</protein>
<feature type="compositionally biased region" description="Low complexity" evidence="1">
    <location>
        <begin position="524"/>
        <end position="533"/>
    </location>
</feature>
<dbReference type="InterPro" id="IPR051942">
    <property type="entry name" value="DENN_domain_containing_2"/>
</dbReference>
<feature type="domain" description="UDENN" evidence="2">
    <location>
        <begin position="502"/>
        <end position="948"/>
    </location>
</feature>
<dbReference type="InterPro" id="IPR043153">
    <property type="entry name" value="DENN_C"/>
</dbReference>
<dbReference type="Gene3D" id="3.40.50.11500">
    <property type="match status" value="1"/>
</dbReference>
<reference evidence="4 5" key="1">
    <citation type="submission" date="2019-03" db="EMBL/GenBank/DDBJ databases">
        <authorList>
            <person name="Gaulin E."/>
            <person name="Dumas B."/>
        </authorList>
    </citation>
    <scope>NUCLEOTIDE SEQUENCE [LARGE SCALE GENOMIC DNA]</scope>
    <source>
        <strain evidence="4">CBS 568.67</strain>
    </source>
</reference>
<dbReference type="Pfam" id="PF03456">
    <property type="entry name" value="uDENN"/>
    <property type="match status" value="1"/>
</dbReference>
<accession>A0A485KRY5</accession>
<evidence type="ECO:0000313" key="3">
    <source>
        <dbReference type="EMBL" id="KAF0698334.1"/>
    </source>
</evidence>
<feature type="region of interest" description="Disordered" evidence="1">
    <location>
        <begin position="359"/>
        <end position="384"/>
    </location>
</feature>
<organism evidence="4 5">
    <name type="scientific">Aphanomyces stellatus</name>
    <dbReference type="NCBI Taxonomy" id="120398"/>
    <lineage>
        <taxon>Eukaryota</taxon>
        <taxon>Sar</taxon>
        <taxon>Stramenopiles</taxon>
        <taxon>Oomycota</taxon>
        <taxon>Saprolegniomycetes</taxon>
        <taxon>Saprolegniales</taxon>
        <taxon>Verrucalvaceae</taxon>
        <taxon>Aphanomyces</taxon>
    </lineage>
</organism>
<feature type="compositionally biased region" description="Low complexity" evidence="1">
    <location>
        <begin position="546"/>
        <end position="558"/>
    </location>
</feature>
<dbReference type="Pfam" id="PF02141">
    <property type="entry name" value="DENN"/>
    <property type="match status" value="1"/>
</dbReference>
<proteinExistence type="predicted"/>
<dbReference type="Proteomes" id="UP000332933">
    <property type="component" value="Unassembled WGS sequence"/>
</dbReference>
<dbReference type="OrthoDB" id="74314at2759"/>
<dbReference type="PANTHER" id="PTHR15288">
    <property type="entry name" value="DENN DOMAIN-CONTAINING PROTEIN 2"/>
    <property type="match status" value="1"/>
</dbReference>
<evidence type="ECO:0000259" key="2">
    <source>
        <dbReference type="PROSITE" id="PS50211"/>
    </source>
</evidence>
<dbReference type="Gene3D" id="3.30.450.200">
    <property type="match status" value="1"/>
</dbReference>
<dbReference type="EMBL" id="CAADRA010005268">
    <property type="protein sequence ID" value="VFT87922.1"/>
    <property type="molecule type" value="Genomic_DNA"/>
</dbReference>
<sequence length="948" mass="105562">MKASPTCNCASKWQVRWEEAAKAREFALNEANEWKRKYAVEVDKRRDLSKALVYFLKQEETNPTTNPLLLKKFTAMLSDTADTSTILTPTLPSFDLDYDDDDESTDDDNGSFIKASRSASDKSTTNGAPRRVVNLHLDEYPSTQYDVRPVRSSTIDIIKLPNSPRTADQEKDNDQNLMIRMLYARPFRGDANAWHVPSHSRRLHDLVRSMTCFQPKKERVFEHFLITGLLSSSGLEPASPDDIGGTASWKPKVLFQYPPASIYPINEQAVSGFCFPVGVPAFMCSPKDAAMLQGSLVSNWTTDAPSTFRQLLEPFNGQCYTFRLTGSKGEALYGFCAAVLMDADEPPILLDKNYVDQSYESDEDGKHSVTPPTSPKRRKAAKADETRYHSLAGILASPVTGTDKDVFTPAVMITPRCYCFTSKYPFYNLHFHFLRLLIETDLKTRRQARMLRDSTHEYEVVMTHAALGLTFKPREDLSHSAHDQAHEAKLLNAIASPPKAGATSVVVTEGHTGGTPPPPQRESATPAPVLAPATRPPTPARKLVRSHSWSSKSSSPCSRHPGESNCFIRRSTTCAIVESVAHAAASGISVGDVLTAINGFPLGMLALNLWTQSTVDEMAFPDILQLLETSKRPIKLRFKRLFHKKRPATTRATSPTRGGPKDPIYGSPVLDLLRRFRSMPMGIPGAWSNLKLPHTEFQYQFPTGRTDEWTIGVLLRLLDPTNIVKILACLLLEKQVAIVSESTAKLSVVNSALLALLRPYQWQVHHDVVSSAIFSCAACLQSTFIPILPSNLLDFLHSPVPYLVGVHPIFSMDEWPDVCFVNVDRDSVDSPFTRVLDFPNGKQLTKLLHDGASKLRPMRPGHPWHEVSDNDADVVAQLALQSEALLSKLCGDLSKLSLPPQPGKTPYDVLQEEFFKVVQTSQHRLFMSEFAQTQLFCQYCEHVMHVAV</sequence>
<reference evidence="3" key="2">
    <citation type="submission" date="2019-06" db="EMBL/GenBank/DDBJ databases">
        <title>Genomics analysis of Aphanomyces spp. identifies a new class of oomycete effector associated with host adaptation.</title>
        <authorList>
            <person name="Gaulin E."/>
        </authorList>
    </citation>
    <scope>NUCLEOTIDE SEQUENCE</scope>
    <source>
        <strain evidence="3">CBS 578.67</strain>
    </source>
</reference>
<dbReference type="InterPro" id="IPR037516">
    <property type="entry name" value="Tripartite_DENN"/>
</dbReference>
<dbReference type="EMBL" id="VJMH01005247">
    <property type="protein sequence ID" value="KAF0698334.1"/>
    <property type="molecule type" value="Genomic_DNA"/>
</dbReference>
<feature type="compositionally biased region" description="Acidic residues" evidence="1">
    <location>
        <begin position="97"/>
        <end position="109"/>
    </location>
</feature>
<dbReference type="PROSITE" id="PS50211">
    <property type="entry name" value="DENN"/>
    <property type="match status" value="1"/>
</dbReference>
<dbReference type="AlphaFoldDB" id="A0A485KRY5"/>
<evidence type="ECO:0000313" key="5">
    <source>
        <dbReference type="Proteomes" id="UP000332933"/>
    </source>
</evidence>
<evidence type="ECO:0000256" key="1">
    <source>
        <dbReference type="SAM" id="MobiDB-lite"/>
    </source>
</evidence>
<keyword evidence="5" id="KW-1185">Reference proteome</keyword>
<dbReference type="SMART" id="SM00799">
    <property type="entry name" value="DENN"/>
    <property type="match status" value="1"/>
</dbReference>
<dbReference type="PANTHER" id="PTHR15288:SF0">
    <property type="entry name" value="UDENN DOMAIN-CONTAINING PROTEIN"/>
    <property type="match status" value="1"/>
</dbReference>
<name>A0A485KRY5_9STRA</name>
<dbReference type="SMART" id="SM00800">
    <property type="entry name" value="uDENN"/>
    <property type="match status" value="1"/>
</dbReference>
<evidence type="ECO:0000313" key="4">
    <source>
        <dbReference type="EMBL" id="VFT87922.1"/>
    </source>
</evidence>
<dbReference type="InterPro" id="IPR005113">
    <property type="entry name" value="uDENN_dom"/>
</dbReference>
<feature type="region of interest" description="Disordered" evidence="1">
    <location>
        <begin position="97"/>
        <end position="129"/>
    </location>
</feature>